<dbReference type="EMBL" id="GBXM01099552">
    <property type="protein sequence ID" value="JAH09025.1"/>
    <property type="molecule type" value="Transcribed_RNA"/>
</dbReference>
<sequence>MTILPYMHQHVERNQGHTDYINYISTLIPLKCTRERERERTVQLNRCL</sequence>
<evidence type="ECO:0000313" key="1">
    <source>
        <dbReference type="EMBL" id="JAH09025.1"/>
    </source>
</evidence>
<name>A0A0E9PY63_ANGAN</name>
<reference evidence="1" key="1">
    <citation type="submission" date="2014-11" db="EMBL/GenBank/DDBJ databases">
        <authorList>
            <person name="Amaro Gonzalez C."/>
        </authorList>
    </citation>
    <scope>NUCLEOTIDE SEQUENCE</scope>
</reference>
<dbReference type="AlphaFoldDB" id="A0A0E9PY63"/>
<reference evidence="1" key="2">
    <citation type="journal article" date="2015" name="Fish Shellfish Immunol.">
        <title>Early steps in the European eel (Anguilla anguilla)-Vibrio vulnificus interaction in the gills: Role of the RtxA13 toxin.</title>
        <authorList>
            <person name="Callol A."/>
            <person name="Pajuelo D."/>
            <person name="Ebbesson L."/>
            <person name="Teles M."/>
            <person name="MacKenzie S."/>
            <person name="Amaro C."/>
        </authorList>
    </citation>
    <scope>NUCLEOTIDE SEQUENCE</scope>
</reference>
<proteinExistence type="predicted"/>
<organism evidence="1">
    <name type="scientific">Anguilla anguilla</name>
    <name type="common">European freshwater eel</name>
    <name type="synonym">Muraena anguilla</name>
    <dbReference type="NCBI Taxonomy" id="7936"/>
    <lineage>
        <taxon>Eukaryota</taxon>
        <taxon>Metazoa</taxon>
        <taxon>Chordata</taxon>
        <taxon>Craniata</taxon>
        <taxon>Vertebrata</taxon>
        <taxon>Euteleostomi</taxon>
        <taxon>Actinopterygii</taxon>
        <taxon>Neopterygii</taxon>
        <taxon>Teleostei</taxon>
        <taxon>Anguilliformes</taxon>
        <taxon>Anguillidae</taxon>
        <taxon>Anguilla</taxon>
    </lineage>
</organism>
<accession>A0A0E9PY63</accession>
<protein>
    <submittedName>
        <fullName evidence="1">Uncharacterized protein</fullName>
    </submittedName>
</protein>